<keyword evidence="2" id="KW-1277">Toxin-antitoxin system</keyword>
<dbReference type="SUPFAM" id="SSF50118">
    <property type="entry name" value="Cell growth inhibitor/plasmid maintenance toxic component"/>
    <property type="match status" value="1"/>
</dbReference>
<proteinExistence type="inferred from homology"/>
<evidence type="ECO:0000256" key="1">
    <source>
        <dbReference type="ARBA" id="ARBA00007521"/>
    </source>
</evidence>
<organism evidence="3 4">
    <name type="scientific">Aquipuribacter nitratireducens</name>
    <dbReference type="NCBI Taxonomy" id="650104"/>
    <lineage>
        <taxon>Bacteria</taxon>
        <taxon>Bacillati</taxon>
        <taxon>Actinomycetota</taxon>
        <taxon>Actinomycetes</taxon>
        <taxon>Micrococcales</taxon>
        <taxon>Intrasporangiaceae</taxon>
        <taxon>Aquipuribacter</taxon>
    </lineage>
</organism>
<comment type="similarity">
    <text evidence="1">Belongs to the PemK/MazF family.</text>
</comment>
<dbReference type="Gene3D" id="2.30.30.110">
    <property type="match status" value="1"/>
</dbReference>
<dbReference type="Pfam" id="PF02452">
    <property type="entry name" value="PemK_toxin"/>
    <property type="match status" value="1"/>
</dbReference>
<protein>
    <submittedName>
        <fullName evidence="3">Type II toxin-antitoxin system PemK/MazF family toxin</fullName>
    </submittedName>
</protein>
<dbReference type="PANTHER" id="PTHR33988">
    <property type="entry name" value="ENDORIBONUCLEASE MAZF-RELATED"/>
    <property type="match status" value="1"/>
</dbReference>
<evidence type="ECO:0000256" key="2">
    <source>
        <dbReference type="ARBA" id="ARBA00022649"/>
    </source>
</evidence>
<dbReference type="EMBL" id="JBHSLD010000001">
    <property type="protein sequence ID" value="MFC5379524.1"/>
    <property type="molecule type" value="Genomic_DNA"/>
</dbReference>
<sequence length="118" mass="12920">MPRAGVGLPRRGDIWHLDLGTPIGHEAGARRFALVVSVDAQNRFGLAAICPITTTALGYPSHVEIDKGTAGMSAICYVQVEQLRTVSTDRFETFKGVLDPVRMNDVEQIMRWVLGLGR</sequence>
<name>A0ABW0GIF0_9MICO</name>
<reference evidence="4" key="1">
    <citation type="journal article" date="2019" name="Int. J. Syst. Evol. Microbiol.">
        <title>The Global Catalogue of Microorganisms (GCM) 10K type strain sequencing project: providing services to taxonomists for standard genome sequencing and annotation.</title>
        <authorList>
            <consortium name="The Broad Institute Genomics Platform"/>
            <consortium name="The Broad Institute Genome Sequencing Center for Infectious Disease"/>
            <person name="Wu L."/>
            <person name="Ma J."/>
        </authorList>
    </citation>
    <scope>NUCLEOTIDE SEQUENCE [LARGE SCALE GENOMIC DNA]</scope>
    <source>
        <strain evidence="4">CCUG 43114</strain>
    </source>
</reference>
<keyword evidence="4" id="KW-1185">Reference proteome</keyword>
<dbReference type="Proteomes" id="UP001596122">
    <property type="component" value="Unassembled WGS sequence"/>
</dbReference>
<dbReference type="RefSeq" id="WP_340266208.1">
    <property type="nucleotide sequence ID" value="NZ_JBBEOG010000001.1"/>
</dbReference>
<evidence type="ECO:0000313" key="3">
    <source>
        <dbReference type="EMBL" id="MFC5379524.1"/>
    </source>
</evidence>
<dbReference type="InterPro" id="IPR003477">
    <property type="entry name" value="PemK-like"/>
</dbReference>
<comment type="caution">
    <text evidence="3">The sequence shown here is derived from an EMBL/GenBank/DDBJ whole genome shotgun (WGS) entry which is preliminary data.</text>
</comment>
<evidence type="ECO:0000313" key="4">
    <source>
        <dbReference type="Proteomes" id="UP001596122"/>
    </source>
</evidence>
<dbReference type="InterPro" id="IPR011067">
    <property type="entry name" value="Plasmid_toxin/cell-grow_inhib"/>
</dbReference>
<dbReference type="PANTHER" id="PTHR33988:SF2">
    <property type="entry name" value="ENDORIBONUCLEASE MAZF"/>
    <property type="match status" value="1"/>
</dbReference>
<gene>
    <name evidence="3" type="ORF">ACFPJ6_01840</name>
</gene>
<accession>A0ABW0GIF0</accession>